<dbReference type="PROSITE" id="PS00480">
    <property type="entry name" value="CITRATE_SYNTHASE"/>
    <property type="match status" value="1"/>
</dbReference>
<keyword evidence="4 6" id="KW-0808">Transferase</keyword>
<dbReference type="PIRSF" id="PIRSF001369">
    <property type="entry name" value="Citrate_synth"/>
    <property type="match status" value="1"/>
</dbReference>
<dbReference type="NCBIfam" id="NF009006">
    <property type="entry name" value="PRK12351.1"/>
    <property type="match status" value="1"/>
</dbReference>
<dbReference type="Gene3D" id="1.10.580.10">
    <property type="entry name" value="Citrate Synthase, domain 1"/>
    <property type="match status" value="1"/>
</dbReference>
<evidence type="ECO:0000256" key="5">
    <source>
        <dbReference type="ARBA" id="ARBA00049288"/>
    </source>
</evidence>
<evidence type="ECO:0000256" key="1">
    <source>
        <dbReference type="ARBA" id="ARBA00004751"/>
    </source>
</evidence>
<dbReference type="InterPro" id="IPR024176">
    <property type="entry name" value="Citrate_synthase_bac-typ"/>
</dbReference>
<dbReference type="PANTHER" id="PTHR11739">
    <property type="entry name" value="CITRATE SYNTHASE"/>
    <property type="match status" value="1"/>
</dbReference>
<comment type="catalytic activity">
    <reaction evidence="5">
        <text>oxaloacetate + acetyl-CoA + H2O = citrate + CoA + H(+)</text>
        <dbReference type="Rhea" id="RHEA:16845"/>
        <dbReference type="ChEBI" id="CHEBI:15377"/>
        <dbReference type="ChEBI" id="CHEBI:15378"/>
        <dbReference type="ChEBI" id="CHEBI:16452"/>
        <dbReference type="ChEBI" id="CHEBI:16947"/>
        <dbReference type="ChEBI" id="CHEBI:57287"/>
        <dbReference type="ChEBI" id="CHEBI:57288"/>
        <dbReference type="EC" id="2.3.3.16"/>
    </reaction>
</comment>
<reference evidence="8 9" key="1">
    <citation type="submission" date="2022-08" db="EMBL/GenBank/DDBJ databases">
        <title>Reclassification of Massilia species as members of the genera Telluria, Duganella, Pseudoduganella, Mokoshia gen. nov. and Zemynaea gen. nov. using orthogonal and non-orthogonal genome-based approaches.</title>
        <authorList>
            <person name="Bowman J.P."/>
        </authorList>
    </citation>
    <scope>NUCLEOTIDE SEQUENCE [LARGE SCALE GENOMIC DNA]</scope>
    <source>
        <strain evidence="8 9">JCM 31661</strain>
    </source>
</reference>
<evidence type="ECO:0000256" key="4">
    <source>
        <dbReference type="ARBA" id="ARBA00022679"/>
    </source>
</evidence>
<dbReference type="PANTHER" id="PTHR11739:SF25">
    <property type="entry name" value="CITRATE SYNTHASE-RELATED PROTEIN DDB_G0287281"/>
    <property type="match status" value="1"/>
</dbReference>
<evidence type="ECO:0000256" key="7">
    <source>
        <dbReference type="RuleBase" id="RU003406"/>
    </source>
</evidence>
<accession>A0ABT2AMN3</accession>
<dbReference type="CDD" id="cd06117">
    <property type="entry name" value="Ec2MCS_like_1"/>
    <property type="match status" value="1"/>
</dbReference>
<dbReference type="InterPro" id="IPR036969">
    <property type="entry name" value="Citrate_synthase_sf"/>
</dbReference>
<dbReference type="Proteomes" id="UP001206572">
    <property type="component" value="Unassembled WGS sequence"/>
</dbReference>
<keyword evidence="3" id="KW-0816">Tricarboxylic acid cycle</keyword>
<dbReference type="InterPro" id="IPR011278">
    <property type="entry name" value="2-MeCitrate/Citrate_synth_II"/>
</dbReference>
<comment type="pathway">
    <text evidence="1">Carbohydrate metabolism; tricarboxylic acid cycle; isocitrate from oxaloacetate: step 1/2.</text>
</comment>
<protein>
    <recommendedName>
        <fullName evidence="6">Citrate synthase</fullName>
    </recommendedName>
</protein>
<dbReference type="NCBIfam" id="TIGR01800">
    <property type="entry name" value="cit_synth_II"/>
    <property type="match status" value="1"/>
</dbReference>
<evidence type="ECO:0000256" key="2">
    <source>
        <dbReference type="ARBA" id="ARBA00010566"/>
    </source>
</evidence>
<evidence type="ECO:0000313" key="8">
    <source>
        <dbReference type="EMBL" id="MCS0597490.1"/>
    </source>
</evidence>
<evidence type="ECO:0000256" key="3">
    <source>
        <dbReference type="ARBA" id="ARBA00022532"/>
    </source>
</evidence>
<comment type="similarity">
    <text evidence="2 6 7">Belongs to the citrate synthase family.</text>
</comment>
<dbReference type="GO" id="GO:0050440">
    <property type="term" value="F:2-methylcitrate synthase activity"/>
    <property type="evidence" value="ECO:0007669"/>
    <property type="project" value="UniProtKB-EC"/>
</dbReference>
<dbReference type="PRINTS" id="PR00143">
    <property type="entry name" value="CITRTSNTHASE"/>
</dbReference>
<dbReference type="EMBL" id="JANUHA010000009">
    <property type="protein sequence ID" value="MCS0597490.1"/>
    <property type="molecule type" value="Genomic_DNA"/>
</dbReference>
<evidence type="ECO:0000256" key="6">
    <source>
        <dbReference type="PIRNR" id="PIRNR001369"/>
    </source>
</evidence>
<dbReference type="GO" id="GO:0036440">
    <property type="term" value="F:citrate synthase activity"/>
    <property type="evidence" value="ECO:0007669"/>
    <property type="project" value="UniProtKB-EC"/>
</dbReference>
<dbReference type="RefSeq" id="WP_258828515.1">
    <property type="nucleotide sequence ID" value="NZ_JANUHA010000009.1"/>
</dbReference>
<keyword evidence="9" id="KW-1185">Reference proteome</keyword>
<dbReference type="InterPro" id="IPR016143">
    <property type="entry name" value="Citrate_synth-like_sm_a-sub"/>
</dbReference>
<name>A0ABT2AMN3_9BURK</name>
<gene>
    <name evidence="8" type="primary">prpC</name>
    <name evidence="8" type="ORF">NX780_14155</name>
</gene>
<dbReference type="Pfam" id="PF00285">
    <property type="entry name" value="Citrate_synt"/>
    <property type="match status" value="1"/>
</dbReference>
<dbReference type="InterPro" id="IPR002020">
    <property type="entry name" value="Citrate_synthase"/>
</dbReference>
<dbReference type="InterPro" id="IPR016142">
    <property type="entry name" value="Citrate_synth-like_lrg_a-sub"/>
</dbReference>
<dbReference type="SUPFAM" id="SSF48256">
    <property type="entry name" value="Citrate synthase"/>
    <property type="match status" value="1"/>
</dbReference>
<comment type="caution">
    <text evidence="8">The sequence shown here is derived from an EMBL/GenBank/DDBJ whole genome shotgun (WGS) entry which is preliminary data.</text>
</comment>
<keyword evidence="8" id="KW-0012">Acyltransferase</keyword>
<proteinExistence type="inferred from homology"/>
<dbReference type="InterPro" id="IPR019810">
    <property type="entry name" value="Citrate_synthase_AS"/>
</dbReference>
<sequence>MSTQNIETPAFKPKKSVALSGVAAGNTALCSVGKSGNDLHYRGYDILDVATTCEFEEIAYLLVHGKLPTVAELKGYKAKLKSLRGLPQAVKSALEALPAGAHPMDVMRTGVSVLGCVLPEKDDHNLAGARDIADRLMASFGSMLLYWYHFSHNGKRIEVETDDDSIGGHFLHLLHGEKPRESWVRAMHTSLILYAEHEFNASTFTSRVIAGTGSDLHSAVTGAIGALRGPKHGGANEVALDIQKRYENADEAEADIRNRVANKEVVIGFGHPVYTISDPRNVVIKEVARSLSQEAGSMKMFDIAERLESVMWEVKKMFPNLDWFSAVSYHMMGVPTAMFTPLFVISRTSGWAAHIIEQRIDNKIIRPSANYVGPEDLQFVPIADRK</sequence>
<organism evidence="8 9">
    <name type="scientific">Massilia agri</name>
    <dbReference type="NCBI Taxonomy" id="1886785"/>
    <lineage>
        <taxon>Bacteria</taxon>
        <taxon>Pseudomonadati</taxon>
        <taxon>Pseudomonadota</taxon>
        <taxon>Betaproteobacteria</taxon>
        <taxon>Burkholderiales</taxon>
        <taxon>Oxalobacteraceae</taxon>
        <taxon>Telluria group</taxon>
        <taxon>Massilia</taxon>
    </lineage>
</organism>
<dbReference type="Gene3D" id="1.10.230.10">
    <property type="entry name" value="Cytochrome P450-Terp, domain 2"/>
    <property type="match status" value="1"/>
</dbReference>
<evidence type="ECO:0000313" key="9">
    <source>
        <dbReference type="Proteomes" id="UP001206572"/>
    </source>
</evidence>